<proteinExistence type="predicted"/>
<evidence type="ECO:0000313" key="9">
    <source>
        <dbReference type="Proteomes" id="UP000772181"/>
    </source>
</evidence>
<dbReference type="PANTHER" id="PTHR43724:SF1">
    <property type="entry name" value="PYRUVATE SYNTHASE SUBUNIT PORD"/>
    <property type="match status" value="1"/>
</dbReference>
<dbReference type="InterPro" id="IPR017900">
    <property type="entry name" value="4Fe4S_Fe_S_CS"/>
</dbReference>
<keyword evidence="4" id="KW-0677">Repeat</keyword>
<dbReference type="Proteomes" id="UP000772181">
    <property type="component" value="Unassembled WGS sequence"/>
</dbReference>
<evidence type="ECO:0000256" key="6">
    <source>
        <dbReference type="ARBA" id="ARBA00023014"/>
    </source>
</evidence>
<organism evidence="8 9">
    <name type="scientific">Tectimicrobiota bacterium</name>
    <dbReference type="NCBI Taxonomy" id="2528274"/>
    <lineage>
        <taxon>Bacteria</taxon>
        <taxon>Pseudomonadati</taxon>
        <taxon>Nitrospinota/Tectimicrobiota group</taxon>
        <taxon>Candidatus Tectimicrobiota</taxon>
    </lineage>
</organism>
<protein>
    <submittedName>
        <fullName evidence="8">4Fe-4S binding protein</fullName>
    </submittedName>
</protein>
<evidence type="ECO:0000256" key="1">
    <source>
        <dbReference type="ARBA" id="ARBA00001966"/>
    </source>
</evidence>
<keyword evidence="2" id="KW-0004">4Fe-4S</keyword>
<dbReference type="AlphaFoldDB" id="A0A933GLI0"/>
<name>A0A933GLI0_UNCTE</name>
<dbReference type="EMBL" id="JACQWF010000308">
    <property type="protein sequence ID" value="MBI4596092.1"/>
    <property type="molecule type" value="Genomic_DNA"/>
</dbReference>
<dbReference type="GO" id="GO:0046872">
    <property type="term" value="F:metal ion binding"/>
    <property type="evidence" value="ECO:0007669"/>
    <property type="project" value="UniProtKB-KW"/>
</dbReference>
<comment type="cofactor">
    <cofactor evidence="1">
        <name>[4Fe-4S] cluster</name>
        <dbReference type="ChEBI" id="CHEBI:49883"/>
    </cofactor>
</comment>
<evidence type="ECO:0000256" key="4">
    <source>
        <dbReference type="ARBA" id="ARBA00022737"/>
    </source>
</evidence>
<accession>A0A933GLI0</accession>
<dbReference type="InterPro" id="IPR017896">
    <property type="entry name" value="4Fe4S_Fe-S-bd"/>
</dbReference>
<dbReference type="NCBIfam" id="TIGR02179">
    <property type="entry name" value="PorD_KorD"/>
    <property type="match status" value="1"/>
</dbReference>
<dbReference type="Pfam" id="PF14697">
    <property type="entry name" value="Fer4_21"/>
    <property type="match status" value="1"/>
</dbReference>
<feature type="domain" description="4Fe-4S ferredoxin-type" evidence="7">
    <location>
        <begin position="73"/>
        <end position="102"/>
    </location>
</feature>
<evidence type="ECO:0000259" key="7">
    <source>
        <dbReference type="PROSITE" id="PS51379"/>
    </source>
</evidence>
<gene>
    <name evidence="8" type="ORF">HY730_06905</name>
</gene>
<evidence type="ECO:0000313" key="8">
    <source>
        <dbReference type="EMBL" id="MBI4596092.1"/>
    </source>
</evidence>
<dbReference type="PROSITE" id="PS51379">
    <property type="entry name" value="4FE4S_FER_2"/>
    <property type="match status" value="2"/>
</dbReference>
<feature type="domain" description="4Fe-4S ferredoxin-type" evidence="7">
    <location>
        <begin position="42"/>
        <end position="71"/>
    </location>
</feature>
<keyword evidence="6" id="KW-0411">Iron-sulfur</keyword>
<comment type="caution">
    <text evidence="8">The sequence shown here is derived from an EMBL/GenBank/DDBJ whole genome shotgun (WGS) entry which is preliminary data.</text>
</comment>
<dbReference type="GO" id="GO:0016625">
    <property type="term" value="F:oxidoreductase activity, acting on the aldehyde or oxo group of donors, iron-sulfur protein as acceptor"/>
    <property type="evidence" value="ECO:0007669"/>
    <property type="project" value="InterPro"/>
</dbReference>
<dbReference type="PROSITE" id="PS00198">
    <property type="entry name" value="4FE4S_FER_1"/>
    <property type="match status" value="1"/>
</dbReference>
<dbReference type="PANTHER" id="PTHR43724">
    <property type="entry name" value="PYRUVATE SYNTHASE SUBUNIT PORD"/>
    <property type="match status" value="1"/>
</dbReference>
<evidence type="ECO:0000256" key="2">
    <source>
        <dbReference type="ARBA" id="ARBA00022485"/>
    </source>
</evidence>
<dbReference type="Gene3D" id="3.30.70.20">
    <property type="match status" value="1"/>
</dbReference>
<sequence length="105" mass="11996">MKKRKALGPDIRKGYLYQELPIGAISVIGKVDPIKTGMWRLLRPVLSNDKCIKCFKCWIFCPDTAIDFSEKEATFTVNYDYCKGCGICNHECPVQAITMEKEELE</sequence>
<dbReference type="SUPFAM" id="SSF54862">
    <property type="entry name" value="4Fe-4S ferredoxins"/>
    <property type="match status" value="1"/>
</dbReference>
<dbReference type="InterPro" id="IPR011898">
    <property type="entry name" value="PorD_KorD"/>
</dbReference>
<evidence type="ECO:0000256" key="5">
    <source>
        <dbReference type="ARBA" id="ARBA00023004"/>
    </source>
</evidence>
<reference evidence="8" key="1">
    <citation type="submission" date="2020-07" db="EMBL/GenBank/DDBJ databases">
        <title>Huge and variable diversity of episymbiotic CPR bacteria and DPANN archaea in groundwater ecosystems.</title>
        <authorList>
            <person name="He C.Y."/>
            <person name="Keren R."/>
            <person name="Whittaker M."/>
            <person name="Farag I.F."/>
            <person name="Doudna J."/>
            <person name="Cate J.H.D."/>
            <person name="Banfield J.F."/>
        </authorList>
    </citation>
    <scope>NUCLEOTIDE SEQUENCE</scope>
    <source>
        <strain evidence="8">NC_groundwater_1482_Ag_S-0.65um_47_24</strain>
    </source>
</reference>
<evidence type="ECO:0000256" key="3">
    <source>
        <dbReference type="ARBA" id="ARBA00022723"/>
    </source>
</evidence>
<keyword evidence="3" id="KW-0479">Metal-binding</keyword>
<keyword evidence="5" id="KW-0408">Iron</keyword>
<dbReference type="GO" id="GO:0051539">
    <property type="term" value="F:4 iron, 4 sulfur cluster binding"/>
    <property type="evidence" value="ECO:0007669"/>
    <property type="project" value="UniProtKB-KW"/>
</dbReference>